<sequence length="96" mass="10307">MKLILGTSLPLLLLSACAMDGPPQRPGPPRACNADPAQQFIGRPGSARTVASAKRRAGARTVRRITPGMMVTMDFRADRLNVYVDAQGRVERLSCG</sequence>
<accession>A0A7H0LNL0</accession>
<dbReference type="RefSeq" id="WP_187763546.1">
    <property type="nucleotide sequence ID" value="NZ_CP061038.1"/>
</dbReference>
<dbReference type="EMBL" id="CP061038">
    <property type="protein sequence ID" value="QNQ11263.1"/>
    <property type="molecule type" value="Genomic_DNA"/>
</dbReference>
<organism evidence="2 3">
    <name type="scientific">Sphingomonas alpina</name>
    <dbReference type="NCBI Taxonomy" id="653931"/>
    <lineage>
        <taxon>Bacteria</taxon>
        <taxon>Pseudomonadati</taxon>
        <taxon>Pseudomonadota</taxon>
        <taxon>Alphaproteobacteria</taxon>
        <taxon>Sphingomonadales</taxon>
        <taxon>Sphingomonadaceae</taxon>
        <taxon>Sphingomonas</taxon>
    </lineage>
</organism>
<dbReference type="Pfam" id="PF11720">
    <property type="entry name" value="Inhibitor_I78"/>
    <property type="match status" value="1"/>
</dbReference>
<dbReference type="PANTHER" id="PTHR39600:SF1">
    <property type="entry name" value="PEPTIDASE INHIBITOR I78 FAMILY PROTEIN"/>
    <property type="match status" value="1"/>
</dbReference>
<evidence type="ECO:0000313" key="2">
    <source>
        <dbReference type="EMBL" id="QNQ11263.1"/>
    </source>
</evidence>
<feature type="chain" id="PRO_5028941186" description="Peptidase inhibitor I78 family protein" evidence="1">
    <location>
        <begin position="19"/>
        <end position="96"/>
    </location>
</feature>
<reference evidence="2 3" key="1">
    <citation type="submission" date="2020-09" db="EMBL/GenBank/DDBJ databases">
        <title>Sphingomonas sp., a new species isolated from pork steak.</title>
        <authorList>
            <person name="Heidler von Heilborn D."/>
        </authorList>
    </citation>
    <scope>NUCLEOTIDE SEQUENCE [LARGE SCALE GENOMIC DNA]</scope>
    <source>
        <strain evidence="3">S8-3T</strain>
    </source>
</reference>
<evidence type="ECO:0000256" key="1">
    <source>
        <dbReference type="SAM" id="SignalP"/>
    </source>
</evidence>
<dbReference type="PROSITE" id="PS51257">
    <property type="entry name" value="PROKAR_LIPOPROTEIN"/>
    <property type="match status" value="1"/>
</dbReference>
<evidence type="ECO:0000313" key="3">
    <source>
        <dbReference type="Proteomes" id="UP000516148"/>
    </source>
</evidence>
<dbReference type="PANTHER" id="PTHR39600">
    <property type="entry name" value="PEPTIDASE INHIBITOR I78 FAMILY PROTEIN"/>
    <property type="match status" value="1"/>
</dbReference>
<dbReference type="Gene3D" id="3.30.10.10">
    <property type="entry name" value="Trypsin Inhibitor V, subunit A"/>
    <property type="match status" value="1"/>
</dbReference>
<dbReference type="AlphaFoldDB" id="A0A7H0LNL0"/>
<gene>
    <name evidence="2" type="ORF">H3Z74_08995</name>
</gene>
<keyword evidence="3" id="KW-1185">Reference proteome</keyword>
<dbReference type="Proteomes" id="UP000516148">
    <property type="component" value="Chromosome"/>
</dbReference>
<protein>
    <recommendedName>
        <fullName evidence="4">Peptidase inhibitor I78 family protein</fullName>
    </recommendedName>
</protein>
<name>A0A7H0LNL0_9SPHN</name>
<dbReference type="KEGG" id="spap:H3Z74_08995"/>
<dbReference type="InterPro" id="IPR021719">
    <property type="entry name" value="Prot_inh_I78"/>
</dbReference>
<evidence type="ECO:0008006" key="4">
    <source>
        <dbReference type="Google" id="ProtNLM"/>
    </source>
</evidence>
<proteinExistence type="predicted"/>
<feature type="signal peptide" evidence="1">
    <location>
        <begin position="1"/>
        <end position="18"/>
    </location>
</feature>
<keyword evidence="1" id="KW-0732">Signal</keyword>